<evidence type="ECO:0000313" key="17">
    <source>
        <dbReference type="Proteomes" id="UP000825729"/>
    </source>
</evidence>
<dbReference type="GO" id="GO:0008270">
    <property type="term" value="F:zinc ion binding"/>
    <property type="evidence" value="ECO:0007669"/>
    <property type="project" value="InterPro"/>
</dbReference>
<feature type="binding site" evidence="11">
    <location>
        <position position="228"/>
    </location>
    <ligand>
        <name>Zn(2+)</name>
        <dbReference type="ChEBI" id="CHEBI:29105"/>
        <label>1</label>
    </ligand>
</feature>
<dbReference type="InterPro" id="IPR024079">
    <property type="entry name" value="MetalloPept_cat_dom_sf"/>
</dbReference>
<evidence type="ECO:0000256" key="13">
    <source>
        <dbReference type="SAM" id="MobiDB-lite"/>
    </source>
</evidence>
<dbReference type="InterPro" id="IPR033739">
    <property type="entry name" value="M10A_MMP"/>
</dbReference>
<dbReference type="PROSITE" id="PS00546">
    <property type="entry name" value="CYSTEINE_SWITCH"/>
    <property type="match status" value="1"/>
</dbReference>
<feature type="binding site" evidence="11">
    <location>
        <position position="233"/>
    </location>
    <ligand>
        <name>Ca(2+)</name>
        <dbReference type="ChEBI" id="CHEBI:29108"/>
        <label>3</label>
    </ligand>
</feature>
<keyword evidence="11" id="KW-0106">Calcium</keyword>
<dbReference type="SUPFAM" id="SSF47090">
    <property type="entry name" value="PGBD-like"/>
    <property type="match status" value="1"/>
</dbReference>
<feature type="binding site" evidence="11">
    <location>
        <position position="289"/>
    </location>
    <ligand>
        <name>Zn(2+)</name>
        <dbReference type="ChEBI" id="CHEBI:29105"/>
        <label>2</label>
        <note>catalytic</note>
    </ligand>
</feature>
<keyword evidence="3 11" id="KW-0479">Metal-binding</keyword>
<keyword evidence="5" id="KW-0378">Hydrolase</keyword>
<keyword evidence="9" id="KW-0325">Glycoprotein</keyword>
<dbReference type="Pfam" id="PF01471">
    <property type="entry name" value="PG_binding_1"/>
    <property type="match status" value="1"/>
</dbReference>
<feature type="binding site" evidence="11">
    <location>
        <position position="251"/>
    </location>
    <ligand>
        <name>Zn(2+)</name>
        <dbReference type="ChEBI" id="CHEBI:29105"/>
        <label>1</label>
    </ligand>
</feature>
<evidence type="ECO:0000256" key="1">
    <source>
        <dbReference type="ARBA" id="ARBA00009614"/>
    </source>
</evidence>
<evidence type="ECO:0000256" key="12">
    <source>
        <dbReference type="PIRSR" id="PIRSR621190-5"/>
    </source>
</evidence>
<feature type="signal peptide" evidence="14">
    <location>
        <begin position="1"/>
        <end position="27"/>
    </location>
</feature>
<sequence length="373" mass="40157">MRASSSGFLAAAILIAVVLATAVSVSGHPGHDINITSSPWDSFNELVGCHRGVNQTGLANLKQYFHYFGYIPENDPNSDDTFDDILENAIKTYQRNFNLNVSGVLDAATVAQVVRPRCGVPDIVNGTTTMNSGKSSKTQRGSGGVVHSVAHFSFFPDRPTWGDKRDLTYYLDSSSSSSQQIVDAQRMSVIFSRAFSRWSAVTPLTFRETDTRSSADIRVGFYSDDHGDGEPFDGLLGTLAHAFSPPDGRLHLDAAENWNVNSDDSVGFTQVDLESVAVHEIGHLLGLGHSSVEEAIMYPSITSGSRRVDLAADDVDGIQELYGSNPNGASPAVPSTQERETSDSDSRLLRRGSATILTTGLIGLSTSLFFSLL</sequence>
<dbReference type="SUPFAM" id="SSF55486">
    <property type="entry name" value="Metalloproteases ('zincins'), catalytic domain"/>
    <property type="match status" value="1"/>
</dbReference>
<keyword evidence="17" id="KW-1185">Reference proteome</keyword>
<reference evidence="16 17" key="1">
    <citation type="submission" date="2021-07" db="EMBL/GenBank/DDBJ databases">
        <title>The Aristolochia fimbriata genome: insights into angiosperm evolution, floral development and chemical biosynthesis.</title>
        <authorList>
            <person name="Jiao Y."/>
        </authorList>
    </citation>
    <scope>NUCLEOTIDE SEQUENCE [LARGE SCALE GENOMIC DNA]</scope>
    <source>
        <strain evidence="16">IBCAS-2021</strain>
        <tissue evidence="16">Leaf</tissue>
    </source>
</reference>
<evidence type="ECO:0000256" key="8">
    <source>
        <dbReference type="ARBA" id="ARBA00023145"/>
    </source>
</evidence>
<dbReference type="GO" id="GO:0031012">
    <property type="term" value="C:extracellular matrix"/>
    <property type="evidence" value="ECO:0007669"/>
    <property type="project" value="InterPro"/>
</dbReference>
<evidence type="ECO:0000256" key="5">
    <source>
        <dbReference type="ARBA" id="ARBA00022801"/>
    </source>
</evidence>
<evidence type="ECO:0000256" key="6">
    <source>
        <dbReference type="ARBA" id="ARBA00022833"/>
    </source>
</evidence>
<dbReference type="SMART" id="SM00235">
    <property type="entry name" value="ZnMc"/>
    <property type="match status" value="1"/>
</dbReference>
<comment type="cofactor">
    <cofactor evidence="11">
        <name>Zn(2+)</name>
        <dbReference type="ChEBI" id="CHEBI:29105"/>
    </cofactor>
    <text evidence="11">Binds 2 Zn(2+) ions per subunit.</text>
</comment>
<proteinExistence type="inferred from homology"/>
<dbReference type="CDD" id="cd04278">
    <property type="entry name" value="ZnMc_MMP"/>
    <property type="match status" value="1"/>
</dbReference>
<feature type="active site" evidence="10">
    <location>
        <position position="280"/>
    </location>
</feature>
<feature type="binding site" evidence="11">
    <location>
        <position position="216"/>
    </location>
    <ligand>
        <name>Ca(2+)</name>
        <dbReference type="ChEBI" id="CHEBI:29108"/>
        <label>2</label>
    </ligand>
</feature>
<feature type="compositionally biased region" description="Polar residues" evidence="13">
    <location>
        <begin position="322"/>
        <end position="336"/>
    </location>
</feature>
<dbReference type="Proteomes" id="UP000825729">
    <property type="component" value="Unassembled WGS sequence"/>
</dbReference>
<dbReference type="InterPro" id="IPR021190">
    <property type="entry name" value="Pept_M10A"/>
</dbReference>
<accession>A0AAV7EPI3</accession>
<evidence type="ECO:0000256" key="9">
    <source>
        <dbReference type="ARBA" id="ARBA00023180"/>
    </source>
</evidence>
<feature type="binding site" evidence="11">
    <location>
        <position position="283"/>
    </location>
    <ligand>
        <name>Zn(2+)</name>
        <dbReference type="ChEBI" id="CHEBI:29105"/>
        <label>2</label>
        <note>catalytic</note>
    </ligand>
</feature>
<keyword evidence="4 14" id="KW-0732">Signal</keyword>
<feature type="compositionally biased region" description="Basic and acidic residues" evidence="13">
    <location>
        <begin position="337"/>
        <end position="347"/>
    </location>
</feature>
<keyword evidence="7" id="KW-0482">Metalloprotease</keyword>
<dbReference type="InterPro" id="IPR006026">
    <property type="entry name" value="Peptidase_Metallo"/>
</dbReference>
<dbReference type="GO" id="GO:0006508">
    <property type="term" value="P:proteolysis"/>
    <property type="evidence" value="ECO:0007669"/>
    <property type="project" value="UniProtKB-KW"/>
</dbReference>
<dbReference type="Gene3D" id="3.40.390.10">
    <property type="entry name" value="Collagenase (Catalytic Domain)"/>
    <property type="match status" value="1"/>
</dbReference>
<feature type="binding site" evidence="11">
    <location>
        <position position="297"/>
    </location>
    <ligand>
        <name>Zn(2+)</name>
        <dbReference type="ChEBI" id="CHEBI:29105"/>
        <label>2</label>
        <note>catalytic</note>
    </ligand>
</feature>
<dbReference type="FunFam" id="3.40.390.10:FF:000018">
    <property type="entry name" value="Metalloendoproteinase 1"/>
    <property type="match status" value="1"/>
</dbReference>
<dbReference type="AlphaFoldDB" id="A0AAV7EPI3"/>
<dbReference type="Pfam" id="PF00413">
    <property type="entry name" value="Peptidase_M10"/>
    <property type="match status" value="1"/>
</dbReference>
<evidence type="ECO:0000256" key="14">
    <source>
        <dbReference type="SAM" id="SignalP"/>
    </source>
</evidence>
<feature type="short sequence motif" description="Cysteine switch" evidence="12">
    <location>
        <begin position="116"/>
        <end position="149"/>
    </location>
</feature>
<keyword evidence="2" id="KW-0645">Protease</keyword>
<protein>
    <recommendedName>
        <fullName evidence="15">Peptidase metallopeptidase domain-containing protein</fullName>
    </recommendedName>
</protein>
<evidence type="ECO:0000259" key="15">
    <source>
        <dbReference type="SMART" id="SM00235"/>
    </source>
</evidence>
<evidence type="ECO:0000256" key="4">
    <source>
        <dbReference type="ARBA" id="ARBA00022729"/>
    </source>
</evidence>
<feature type="domain" description="Peptidase metallopeptidase" evidence="15">
    <location>
        <begin position="157"/>
        <end position="324"/>
    </location>
</feature>
<evidence type="ECO:0000256" key="2">
    <source>
        <dbReference type="ARBA" id="ARBA00022670"/>
    </source>
</evidence>
<dbReference type="PRINTS" id="PR00138">
    <property type="entry name" value="MATRIXIN"/>
</dbReference>
<name>A0AAV7EPI3_ARIFI</name>
<dbReference type="GO" id="GO:0030574">
    <property type="term" value="P:collagen catabolic process"/>
    <property type="evidence" value="ECO:0007669"/>
    <property type="project" value="TreeGrafter"/>
</dbReference>
<dbReference type="InterPro" id="IPR036365">
    <property type="entry name" value="PGBD-like_sf"/>
</dbReference>
<evidence type="ECO:0000313" key="16">
    <source>
        <dbReference type="EMBL" id="KAG9449642.1"/>
    </source>
</evidence>
<feature type="binding site" evidence="11">
    <location>
        <position position="241"/>
    </location>
    <ligand>
        <name>Zn(2+)</name>
        <dbReference type="ChEBI" id="CHEBI:29105"/>
        <label>1</label>
    </ligand>
</feature>
<feature type="binding site" evidence="11">
    <location>
        <position position="226"/>
    </location>
    <ligand>
        <name>Zn(2+)</name>
        <dbReference type="ChEBI" id="CHEBI:29105"/>
        <label>1</label>
    </ligand>
</feature>
<feature type="binding site" description="in inhibited form" evidence="11">
    <location>
        <position position="118"/>
    </location>
    <ligand>
        <name>Zn(2+)</name>
        <dbReference type="ChEBI" id="CHEBI:29105"/>
        <label>2</label>
        <note>catalytic</note>
    </ligand>
</feature>
<dbReference type="InterPro" id="IPR021158">
    <property type="entry name" value="Pept_M10A_Zn_BS"/>
</dbReference>
<feature type="binding site" evidence="11">
    <location>
        <position position="279"/>
    </location>
    <ligand>
        <name>Zn(2+)</name>
        <dbReference type="ChEBI" id="CHEBI:29105"/>
        <label>2</label>
        <note>catalytic</note>
    </ligand>
</feature>
<organism evidence="16 17">
    <name type="scientific">Aristolochia fimbriata</name>
    <name type="common">White veined hardy Dutchman's pipe vine</name>
    <dbReference type="NCBI Taxonomy" id="158543"/>
    <lineage>
        <taxon>Eukaryota</taxon>
        <taxon>Viridiplantae</taxon>
        <taxon>Streptophyta</taxon>
        <taxon>Embryophyta</taxon>
        <taxon>Tracheophyta</taxon>
        <taxon>Spermatophyta</taxon>
        <taxon>Magnoliopsida</taxon>
        <taxon>Magnoliidae</taxon>
        <taxon>Piperales</taxon>
        <taxon>Aristolochiaceae</taxon>
        <taxon>Aristolochia</taxon>
    </lineage>
</organism>
<dbReference type="EMBL" id="JAINDJ010000004">
    <property type="protein sequence ID" value="KAG9449642.1"/>
    <property type="molecule type" value="Genomic_DNA"/>
</dbReference>
<comment type="cofactor">
    <cofactor evidence="11">
        <name>Ca(2+)</name>
        <dbReference type="ChEBI" id="CHEBI:29108"/>
    </cofactor>
    <text evidence="11">Can bind about 5 Ca(2+) ions per subunit.</text>
</comment>
<dbReference type="GO" id="GO:0030198">
    <property type="term" value="P:extracellular matrix organization"/>
    <property type="evidence" value="ECO:0007669"/>
    <property type="project" value="TreeGrafter"/>
</dbReference>
<feature type="binding site" evidence="11">
    <location>
        <position position="256"/>
    </location>
    <ligand>
        <name>Ca(2+)</name>
        <dbReference type="ChEBI" id="CHEBI:29108"/>
        <label>3</label>
    </ligand>
</feature>
<dbReference type="PANTHER" id="PTHR10201:SF272">
    <property type="entry name" value="METALLOENDOPROTEINASE 5-MMP"/>
    <property type="match status" value="1"/>
</dbReference>
<evidence type="ECO:0000256" key="10">
    <source>
        <dbReference type="PIRSR" id="PIRSR621190-1"/>
    </source>
</evidence>
<dbReference type="InterPro" id="IPR001818">
    <property type="entry name" value="Pept_M10_metallopeptidase"/>
</dbReference>
<comment type="caution">
    <text evidence="16">The sequence shown here is derived from an EMBL/GenBank/DDBJ whole genome shotgun (WGS) entry which is preliminary data.</text>
</comment>
<dbReference type="InterPro" id="IPR002477">
    <property type="entry name" value="Peptidoglycan-bd-like"/>
</dbReference>
<dbReference type="GO" id="GO:0004222">
    <property type="term" value="F:metalloendopeptidase activity"/>
    <property type="evidence" value="ECO:0007669"/>
    <property type="project" value="InterPro"/>
</dbReference>
<evidence type="ECO:0000256" key="7">
    <source>
        <dbReference type="ARBA" id="ARBA00023049"/>
    </source>
</evidence>
<comment type="similarity">
    <text evidence="1">Belongs to the peptidase M10A family. Matrix metalloproteinases (MMPs) subfamily.</text>
</comment>
<feature type="binding site" evidence="11">
    <location>
        <position position="256"/>
    </location>
    <ligand>
        <name>Ca(2+)</name>
        <dbReference type="ChEBI" id="CHEBI:29108"/>
        <label>1</label>
    </ligand>
</feature>
<evidence type="ECO:0000256" key="3">
    <source>
        <dbReference type="ARBA" id="ARBA00022723"/>
    </source>
</evidence>
<keyword evidence="6 11" id="KW-0862">Zinc</keyword>
<feature type="binding site" evidence="11">
    <location>
        <position position="253"/>
    </location>
    <ligand>
        <name>Ca(2+)</name>
        <dbReference type="ChEBI" id="CHEBI:29108"/>
        <label>3</label>
    </ligand>
</feature>
<dbReference type="PANTHER" id="PTHR10201">
    <property type="entry name" value="MATRIX METALLOPROTEINASE"/>
    <property type="match status" value="1"/>
</dbReference>
<feature type="region of interest" description="Disordered" evidence="13">
    <location>
        <begin position="322"/>
        <end position="347"/>
    </location>
</feature>
<keyword evidence="8" id="KW-0865">Zymogen</keyword>
<feature type="binding site" evidence="11">
    <location>
        <position position="234"/>
    </location>
    <ligand>
        <name>Ca(2+)</name>
        <dbReference type="ChEBI" id="CHEBI:29108"/>
        <label>3</label>
    </ligand>
</feature>
<evidence type="ECO:0000256" key="11">
    <source>
        <dbReference type="PIRSR" id="PIRSR621190-2"/>
    </source>
</evidence>
<gene>
    <name evidence="16" type="ORF">H6P81_009607</name>
</gene>
<feature type="chain" id="PRO_5043787243" description="Peptidase metallopeptidase domain-containing protein" evidence="14">
    <location>
        <begin position="28"/>
        <end position="373"/>
    </location>
</feature>